<proteinExistence type="predicted"/>
<dbReference type="EMBL" id="GBRH01258108">
    <property type="protein sequence ID" value="JAD39787.1"/>
    <property type="molecule type" value="Transcribed_RNA"/>
</dbReference>
<sequence>MVLDGRITSDWLVPTSNHLPAAVQYHTEYQVIGYFVPKNFTNLS</sequence>
<reference evidence="1" key="2">
    <citation type="journal article" date="2015" name="Data Brief">
        <title>Shoot transcriptome of the giant reed, Arundo donax.</title>
        <authorList>
            <person name="Barrero R.A."/>
            <person name="Guerrero F.D."/>
            <person name="Moolhuijzen P."/>
            <person name="Goolsby J.A."/>
            <person name="Tidwell J."/>
            <person name="Bellgard S.E."/>
            <person name="Bellgard M.I."/>
        </authorList>
    </citation>
    <scope>NUCLEOTIDE SEQUENCE</scope>
    <source>
        <tissue evidence="1">Shoot tissue taken approximately 20 cm above the soil surface</tissue>
    </source>
</reference>
<reference evidence="1" key="1">
    <citation type="submission" date="2014-09" db="EMBL/GenBank/DDBJ databases">
        <authorList>
            <person name="Magalhaes I.L.F."/>
            <person name="Oliveira U."/>
            <person name="Santos F.R."/>
            <person name="Vidigal T.H.D.A."/>
            <person name="Brescovit A.D."/>
            <person name="Santos A.J."/>
        </authorList>
    </citation>
    <scope>NUCLEOTIDE SEQUENCE</scope>
    <source>
        <tissue evidence="1">Shoot tissue taken approximately 20 cm above the soil surface</tissue>
    </source>
</reference>
<protein>
    <submittedName>
        <fullName evidence="1">Uncharacterized protein</fullName>
    </submittedName>
</protein>
<accession>A0A0A8ZYC3</accession>
<dbReference type="AlphaFoldDB" id="A0A0A8ZYC3"/>
<organism evidence="1">
    <name type="scientific">Arundo donax</name>
    <name type="common">Giant reed</name>
    <name type="synonym">Donax arundinaceus</name>
    <dbReference type="NCBI Taxonomy" id="35708"/>
    <lineage>
        <taxon>Eukaryota</taxon>
        <taxon>Viridiplantae</taxon>
        <taxon>Streptophyta</taxon>
        <taxon>Embryophyta</taxon>
        <taxon>Tracheophyta</taxon>
        <taxon>Spermatophyta</taxon>
        <taxon>Magnoliopsida</taxon>
        <taxon>Liliopsida</taxon>
        <taxon>Poales</taxon>
        <taxon>Poaceae</taxon>
        <taxon>PACMAD clade</taxon>
        <taxon>Arundinoideae</taxon>
        <taxon>Arundineae</taxon>
        <taxon>Arundo</taxon>
    </lineage>
</organism>
<name>A0A0A8ZYC3_ARUDO</name>
<evidence type="ECO:0000313" key="1">
    <source>
        <dbReference type="EMBL" id="JAD39787.1"/>
    </source>
</evidence>